<evidence type="ECO:0000313" key="5">
    <source>
        <dbReference type="EMBL" id="TIA29690.1"/>
    </source>
</evidence>
<dbReference type="EMBL" id="QZBZ01000417">
    <property type="protein sequence ID" value="TIA29690.1"/>
    <property type="molecule type" value="Genomic_DNA"/>
</dbReference>
<dbReference type="InterPro" id="IPR001077">
    <property type="entry name" value="COMT_C"/>
</dbReference>
<feature type="domain" description="O-methyltransferase C-terminal" evidence="4">
    <location>
        <begin position="169"/>
        <end position="371"/>
    </location>
</feature>
<organism evidence="5 6">
    <name type="scientific">Aureobasidium pullulans</name>
    <name type="common">Black yeast</name>
    <name type="synonym">Pullularia pullulans</name>
    <dbReference type="NCBI Taxonomy" id="5580"/>
    <lineage>
        <taxon>Eukaryota</taxon>
        <taxon>Fungi</taxon>
        <taxon>Dikarya</taxon>
        <taxon>Ascomycota</taxon>
        <taxon>Pezizomycotina</taxon>
        <taxon>Dothideomycetes</taxon>
        <taxon>Dothideomycetidae</taxon>
        <taxon>Dothideales</taxon>
        <taxon>Saccotheciaceae</taxon>
        <taxon>Aureobasidium</taxon>
    </lineage>
</organism>
<evidence type="ECO:0000256" key="2">
    <source>
        <dbReference type="ARBA" id="ARBA00022679"/>
    </source>
</evidence>
<dbReference type="AlphaFoldDB" id="A0A4T0B6G9"/>
<evidence type="ECO:0000259" key="4">
    <source>
        <dbReference type="Pfam" id="PF00891"/>
    </source>
</evidence>
<dbReference type="PROSITE" id="PS51683">
    <property type="entry name" value="SAM_OMT_II"/>
    <property type="match status" value="1"/>
</dbReference>
<dbReference type="InterPro" id="IPR036390">
    <property type="entry name" value="WH_DNA-bd_sf"/>
</dbReference>
<dbReference type="Gene3D" id="1.10.10.10">
    <property type="entry name" value="Winged helix-like DNA-binding domain superfamily/Winged helix DNA-binding domain"/>
    <property type="match status" value="1"/>
</dbReference>
<accession>A0A4T0B6G9</accession>
<keyword evidence="3" id="KW-0949">S-adenosyl-L-methionine</keyword>
<comment type="caution">
    <text evidence="5">The sequence shown here is derived from an EMBL/GenBank/DDBJ whole genome shotgun (WGS) entry which is preliminary data.</text>
</comment>
<dbReference type="GO" id="GO:0008171">
    <property type="term" value="F:O-methyltransferase activity"/>
    <property type="evidence" value="ECO:0007669"/>
    <property type="project" value="InterPro"/>
</dbReference>
<name>A0A4T0B6G9_AURPU</name>
<evidence type="ECO:0000256" key="3">
    <source>
        <dbReference type="ARBA" id="ARBA00022691"/>
    </source>
</evidence>
<dbReference type="Pfam" id="PF00891">
    <property type="entry name" value="Methyltransf_2"/>
    <property type="match status" value="1"/>
</dbReference>
<reference evidence="5 6" key="1">
    <citation type="submission" date="2018-10" db="EMBL/GenBank/DDBJ databases">
        <title>Fifty Aureobasidium pullulans genomes reveal a recombining polyextremotolerant generalist.</title>
        <authorList>
            <person name="Gostincar C."/>
            <person name="Turk M."/>
            <person name="Zajc J."/>
            <person name="Gunde-Cimerman N."/>
        </authorList>
    </citation>
    <scope>NUCLEOTIDE SEQUENCE [LARGE SCALE GENOMIC DNA]</scope>
    <source>
        <strain evidence="5 6">EXF-1645</strain>
    </source>
</reference>
<dbReference type="PANTHER" id="PTHR43712:SF17">
    <property type="entry name" value="O-METHYLTRANSFERASE"/>
    <property type="match status" value="1"/>
</dbReference>
<dbReference type="InterPro" id="IPR016461">
    <property type="entry name" value="COMT-like"/>
</dbReference>
<evidence type="ECO:0000256" key="1">
    <source>
        <dbReference type="ARBA" id="ARBA00022603"/>
    </source>
</evidence>
<dbReference type="Gene3D" id="3.40.50.150">
    <property type="entry name" value="Vaccinia Virus protein VP39"/>
    <property type="match status" value="1"/>
</dbReference>
<dbReference type="PANTHER" id="PTHR43712">
    <property type="entry name" value="PUTATIVE (AFU_ORTHOLOGUE AFUA_4G14580)-RELATED"/>
    <property type="match status" value="1"/>
</dbReference>
<proteinExistence type="predicted"/>
<dbReference type="InterPro" id="IPR036388">
    <property type="entry name" value="WH-like_DNA-bd_sf"/>
</dbReference>
<dbReference type="SUPFAM" id="SSF46785">
    <property type="entry name" value="Winged helix' DNA-binding domain"/>
    <property type="match status" value="1"/>
</dbReference>
<keyword evidence="1" id="KW-0489">Methyltransferase</keyword>
<evidence type="ECO:0000313" key="6">
    <source>
        <dbReference type="Proteomes" id="UP000308724"/>
    </source>
</evidence>
<gene>
    <name evidence="5" type="ORF">D6C78_10074</name>
</gene>
<keyword evidence="2" id="KW-0808">Transferase</keyword>
<dbReference type="InterPro" id="IPR029063">
    <property type="entry name" value="SAM-dependent_MTases_sf"/>
</dbReference>
<dbReference type="SUPFAM" id="SSF53335">
    <property type="entry name" value="S-adenosyl-L-methionine-dependent methyltransferases"/>
    <property type="match status" value="1"/>
</dbReference>
<sequence length="392" mass="44186">MPVMSLSQLSRAISEITIQDLSAEQRLELKISVDALSKELETPWDTIKRIVWQEPSVKACIYTLIELKAFQKWVEVGDGVRNSEDLSALLACDRVLLNRLLRNLAANHLLVSHGTGRYAMTDFTRSLAQTNQIAAFNYSRHINSPMVEQLAPCLIEQNQNYSTTRSSSTAFSQALGTSDTLFDYISKHPEHEIEFAHCMRGVSESMKSWVDIYPTESLLVDNDDGLYDGVVVVDIGGSTGHDINAFQRKHRLKSGRLVLQDLEKVLEQAEVEPHITIMPHDFFRAQTVKARAFYLHSILHDWQDNEACDILRSIVPAMQKGESKILLHELVMYDQNTPIEAAWMDITMLAAFNSAERNLKECQDLVTKAGLRITGHFCSEGTAHSILELELA</sequence>
<dbReference type="GO" id="GO:0032259">
    <property type="term" value="P:methylation"/>
    <property type="evidence" value="ECO:0007669"/>
    <property type="project" value="UniProtKB-KW"/>
</dbReference>
<protein>
    <recommendedName>
        <fullName evidence="4">O-methyltransferase C-terminal domain-containing protein</fullName>
    </recommendedName>
</protein>
<dbReference type="Proteomes" id="UP000308724">
    <property type="component" value="Unassembled WGS sequence"/>
</dbReference>